<evidence type="ECO:0000256" key="1">
    <source>
        <dbReference type="SAM" id="Phobius"/>
    </source>
</evidence>
<dbReference type="EMBL" id="JAWRCP010000002">
    <property type="protein sequence ID" value="MDW6094067.1"/>
    <property type="molecule type" value="Genomic_DNA"/>
</dbReference>
<feature type="transmembrane region" description="Helical" evidence="1">
    <location>
        <begin position="106"/>
        <end position="126"/>
    </location>
</feature>
<dbReference type="RefSeq" id="WP_318585420.1">
    <property type="nucleotide sequence ID" value="NZ_JAWRCP010000002.1"/>
</dbReference>
<organism evidence="2 3">
    <name type="scientific">Vibrio rhizosphaerae</name>
    <dbReference type="NCBI Taxonomy" id="398736"/>
    <lineage>
        <taxon>Bacteria</taxon>
        <taxon>Pseudomonadati</taxon>
        <taxon>Pseudomonadota</taxon>
        <taxon>Gammaproteobacteria</taxon>
        <taxon>Vibrionales</taxon>
        <taxon>Vibrionaceae</taxon>
        <taxon>Vibrio</taxon>
    </lineage>
</organism>
<protein>
    <recommendedName>
        <fullName evidence="4">DUF2178 domain-containing protein</fullName>
    </recommendedName>
</protein>
<accession>A0ABU4IXE0</accession>
<keyword evidence="1" id="KW-0472">Membrane</keyword>
<evidence type="ECO:0000313" key="2">
    <source>
        <dbReference type="EMBL" id="MDW6094067.1"/>
    </source>
</evidence>
<name>A0ABU4IXE0_9VIBR</name>
<dbReference type="Proteomes" id="UP001279860">
    <property type="component" value="Unassembled WGS sequence"/>
</dbReference>
<reference evidence="2 3" key="1">
    <citation type="submission" date="2023-11" db="EMBL/GenBank/DDBJ databases">
        <title>Plant-associative lifestyle of Vibrio porteresiae and its evolutionary dynamics.</title>
        <authorList>
            <person name="Rameshkumar N."/>
            <person name="Kirti K."/>
        </authorList>
    </citation>
    <scope>NUCLEOTIDE SEQUENCE [LARGE SCALE GENOMIC DNA]</scope>
    <source>
        <strain evidence="2 3">MSSRF7</strain>
    </source>
</reference>
<feature type="transmembrane region" description="Helical" evidence="1">
    <location>
        <begin position="138"/>
        <end position="158"/>
    </location>
</feature>
<keyword evidence="1" id="KW-0812">Transmembrane</keyword>
<keyword evidence="3" id="KW-1185">Reference proteome</keyword>
<gene>
    <name evidence="2" type="ORF">SBX64_16125</name>
</gene>
<sequence>MPESKVDTVKANKRSFFIKEILIYIFQIYFFFWVAFLSSGALTSEDLLVKYLDNVINDRVLITLGFSFVALLITLGTLVILSKGWKKNESLEVIFDDVVASVPRTVYYFGSSICGTCLACALFRFFNPGDSSPQLWLYLSLSTGVLAFAYGYYISYWCNRASINSEEEPHQLS</sequence>
<keyword evidence="1" id="KW-1133">Transmembrane helix</keyword>
<evidence type="ECO:0000313" key="3">
    <source>
        <dbReference type="Proteomes" id="UP001279860"/>
    </source>
</evidence>
<evidence type="ECO:0008006" key="4">
    <source>
        <dbReference type="Google" id="ProtNLM"/>
    </source>
</evidence>
<comment type="caution">
    <text evidence="2">The sequence shown here is derived from an EMBL/GenBank/DDBJ whole genome shotgun (WGS) entry which is preliminary data.</text>
</comment>
<feature type="transmembrane region" description="Helical" evidence="1">
    <location>
        <begin position="62"/>
        <end position="85"/>
    </location>
</feature>
<proteinExistence type="predicted"/>
<feature type="transmembrane region" description="Helical" evidence="1">
    <location>
        <begin position="21"/>
        <end position="42"/>
    </location>
</feature>